<evidence type="ECO:0000259" key="2">
    <source>
        <dbReference type="PROSITE" id="PS50800"/>
    </source>
</evidence>
<evidence type="ECO:0000313" key="4">
    <source>
        <dbReference type="Proteomes" id="UP001215151"/>
    </source>
</evidence>
<keyword evidence="4" id="KW-1185">Reference proteome</keyword>
<feature type="compositionally biased region" description="Polar residues" evidence="1">
    <location>
        <begin position="212"/>
        <end position="225"/>
    </location>
</feature>
<feature type="region of interest" description="Disordered" evidence="1">
    <location>
        <begin position="270"/>
        <end position="322"/>
    </location>
</feature>
<protein>
    <recommendedName>
        <fullName evidence="2">SAP domain-containing protein</fullName>
    </recommendedName>
</protein>
<feature type="compositionally biased region" description="Polar residues" evidence="1">
    <location>
        <begin position="671"/>
        <end position="683"/>
    </location>
</feature>
<dbReference type="AlphaFoldDB" id="A0AAD7TEQ8"/>
<dbReference type="PROSITE" id="PS50800">
    <property type="entry name" value="SAP"/>
    <property type="match status" value="1"/>
</dbReference>
<evidence type="ECO:0000256" key="1">
    <source>
        <dbReference type="SAM" id="MobiDB-lite"/>
    </source>
</evidence>
<reference evidence="3" key="1">
    <citation type="submission" date="2022-11" db="EMBL/GenBank/DDBJ databases">
        <title>Genome Sequence of Cubamyces cubensis.</title>
        <authorList>
            <person name="Buettner E."/>
        </authorList>
    </citation>
    <scope>NUCLEOTIDE SEQUENCE</scope>
    <source>
        <strain evidence="3">MPL-01</strain>
    </source>
</reference>
<feature type="domain" description="SAP" evidence="2">
    <location>
        <begin position="41"/>
        <end position="75"/>
    </location>
</feature>
<sequence>MLVSVQPEDDPFPWTLVLPHPGQTLSQSDRTMKTFELKVTKRAPTMEKLKELLSSYGLPQSGKRHALALRLRGFANDPTEWNNLYIPARQHERGNISQRRATTSHAARRIISQFGVKNPQAEFLPKKGGTGMRAPQPVTESIISKNNAWARKVLAQSGLGERKTLLVAGPQLEEDQSNVTVVQSTDAEASHLTDRCDEHGARQGSSGAGVPVTTSSRSPDKSTTGIRRLERRVVDLNQGVLHEIGEVKQQLSSMQYAMTTFAHRQQMSSMPAAGSDSESLRRSCTTPAFRPVDPVNTTWPETSARLPFNNSEPFPSATSIQPIPFGSNANILDSVDAPGQSSNSLVDPHQPQPAQDLTIATEPDLLHFDFPDGERVTFDKTRVPNPPPVSFSDDISALFKEWHQSDLLKVSGRGIPIKYWPWFYQKRAHIKNYAWDVIRSKWNKWKYIVEERERFASDDAFWAQYSDESGKHLNQQTILARLQKAREEDNKRDAAAALKFFDNDLNHPLAHGYFGYKKRNISSLCSKPEAIARKWRELLKRRPDVADAWRHSLAEQVELEPALASTSVALEMSSSIPVLSGSSPECNTLAMISNHISLNRTSMSMPHPPNVTGGLAVGSNAGNKEDEAHEAEDAPATSGDASERGNSRKHHRASSSAGTSRAANNSAPFSAAQNQAGAPNTSPHARPSAIPPGAPPLAILGVSLSMPVDHSLYQAQATPTSPNYAQAEAGYPRPPVLGGDPNMYAPYEYPSGPPPQPYHGFHDGEPGSPQPGMWATAGYDKWAMGTPGCATRQPVREAMRGCSSGRHSPSDPDTFDMWGTPAAMADAFTFGASDFT</sequence>
<gene>
    <name evidence="3" type="ORF">ONZ51_g13076</name>
</gene>
<feature type="compositionally biased region" description="Low complexity" evidence="1">
    <location>
        <begin position="654"/>
        <end position="667"/>
    </location>
</feature>
<feature type="compositionally biased region" description="Polar residues" evidence="1">
    <location>
        <begin position="308"/>
        <end position="322"/>
    </location>
</feature>
<accession>A0AAD7TEQ8</accession>
<comment type="caution">
    <text evidence="3">The sequence shown here is derived from an EMBL/GenBank/DDBJ whole genome shotgun (WGS) entry which is preliminary data.</text>
</comment>
<organism evidence="3 4">
    <name type="scientific">Trametes cubensis</name>
    <dbReference type="NCBI Taxonomy" id="1111947"/>
    <lineage>
        <taxon>Eukaryota</taxon>
        <taxon>Fungi</taxon>
        <taxon>Dikarya</taxon>
        <taxon>Basidiomycota</taxon>
        <taxon>Agaricomycotina</taxon>
        <taxon>Agaricomycetes</taxon>
        <taxon>Polyporales</taxon>
        <taxon>Polyporaceae</taxon>
        <taxon>Trametes</taxon>
    </lineage>
</organism>
<feature type="region of interest" description="Disordered" evidence="1">
    <location>
        <begin position="600"/>
        <end position="693"/>
    </location>
</feature>
<feature type="region of interest" description="Disordered" evidence="1">
    <location>
        <begin position="187"/>
        <end position="225"/>
    </location>
</feature>
<proteinExistence type="predicted"/>
<feature type="compositionally biased region" description="Basic and acidic residues" evidence="1">
    <location>
        <begin position="188"/>
        <end position="201"/>
    </location>
</feature>
<dbReference type="InterPro" id="IPR003034">
    <property type="entry name" value="SAP_dom"/>
</dbReference>
<dbReference type="Proteomes" id="UP001215151">
    <property type="component" value="Unassembled WGS sequence"/>
</dbReference>
<dbReference type="EMBL" id="JAPEVG010000990">
    <property type="protein sequence ID" value="KAJ8454346.1"/>
    <property type="molecule type" value="Genomic_DNA"/>
</dbReference>
<name>A0AAD7TEQ8_9APHY</name>
<evidence type="ECO:0000313" key="3">
    <source>
        <dbReference type="EMBL" id="KAJ8454346.1"/>
    </source>
</evidence>
<feature type="region of interest" description="Disordered" evidence="1">
    <location>
        <begin position="332"/>
        <end position="351"/>
    </location>
</feature>